<dbReference type="PANTHER" id="PTHR22811">
    <property type="entry name" value="TRANSMEMBRANE EMP24 DOMAIN-CONTAINING PROTEIN"/>
    <property type="match status" value="1"/>
</dbReference>
<comment type="subcellular location">
    <subcellularLocation>
        <location evidence="1 7">Membrane</location>
        <topology evidence="1 7">Single-pass type I membrane protein</topology>
    </subcellularLocation>
</comment>
<comment type="similarity">
    <text evidence="2 7">Belongs to the EMP24/GP25L family.</text>
</comment>
<dbReference type="GO" id="GO:0016020">
    <property type="term" value="C:membrane"/>
    <property type="evidence" value="ECO:0007669"/>
    <property type="project" value="UniProtKB-SubCell"/>
</dbReference>
<evidence type="ECO:0000256" key="1">
    <source>
        <dbReference type="ARBA" id="ARBA00004479"/>
    </source>
</evidence>
<keyword evidence="4 9" id="KW-0732">Signal</keyword>
<evidence type="ECO:0000256" key="8">
    <source>
        <dbReference type="SAM" id="Phobius"/>
    </source>
</evidence>
<accession>A0AAQ3Q5W5</accession>
<feature type="chain" id="PRO_5042995527" description="GOLD domain-containing protein" evidence="9">
    <location>
        <begin position="33"/>
        <end position="220"/>
    </location>
</feature>
<keyword evidence="12" id="KW-1185">Reference proteome</keyword>
<proteinExistence type="inferred from homology"/>
<evidence type="ECO:0000256" key="2">
    <source>
        <dbReference type="ARBA" id="ARBA00007104"/>
    </source>
</evidence>
<dbReference type="Pfam" id="PF01105">
    <property type="entry name" value="EMP24_GP25L"/>
    <property type="match status" value="1"/>
</dbReference>
<dbReference type="SMART" id="SM01190">
    <property type="entry name" value="EMP24_GP25L"/>
    <property type="match status" value="1"/>
</dbReference>
<evidence type="ECO:0000256" key="3">
    <source>
        <dbReference type="ARBA" id="ARBA00022692"/>
    </source>
</evidence>
<evidence type="ECO:0000256" key="6">
    <source>
        <dbReference type="ARBA" id="ARBA00023136"/>
    </source>
</evidence>
<reference evidence="11 12" key="1">
    <citation type="submission" date="2023-10" db="EMBL/GenBank/DDBJ databases">
        <title>Chromosome-scale genome assembly provides insights into flower coloration mechanisms of Canna indica.</title>
        <authorList>
            <person name="Li C."/>
        </authorList>
    </citation>
    <scope>NUCLEOTIDE SEQUENCE [LARGE SCALE GENOMIC DNA]</scope>
    <source>
        <tissue evidence="11">Flower</tissue>
    </source>
</reference>
<evidence type="ECO:0000256" key="5">
    <source>
        <dbReference type="ARBA" id="ARBA00022989"/>
    </source>
</evidence>
<feature type="signal peptide" evidence="9">
    <location>
        <begin position="1"/>
        <end position="32"/>
    </location>
</feature>
<dbReference type="InterPro" id="IPR009038">
    <property type="entry name" value="GOLD_dom"/>
</dbReference>
<dbReference type="EMBL" id="CP136891">
    <property type="protein sequence ID" value="WOK97690.1"/>
    <property type="molecule type" value="Genomic_DNA"/>
</dbReference>
<keyword evidence="5 8" id="KW-1133">Transmembrane helix</keyword>
<gene>
    <name evidence="11" type="ORF">Cni_G06398</name>
</gene>
<dbReference type="Proteomes" id="UP001327560">
    <property type="component" value="Chromosome 2"/>
</dbReference>
<evidence type="ECO:0000313" key="12">
    <source>
        <dbReference type="Proteomes" id="UP001327560"/>
    </source>
</evidence>
<evidence type="ECO:0000256" key="4">
    <source>
        <dbReference type="ARBA" id="ARBA00022729"/>
    </source>
</evidence>
<dbReference type="InterPro" id="IPR015720">
    <property type="entry name" value="Emp24-like"/>
</dbReference>
<evidence type="ECO:0000256" key="9">
    <source>
        <dbReference type="SAM" id="SignalP"/>
    </source>
</evidence>
<organism evidence="11 12">
    <name type="scientific">Canna indica</name>
    <name type="common">Indian-shot</name>
    <dbReference type="NCBI Taxonomy" id="4628"/>
    <lineage>
        <taxon>Eukaryota</taxon>
        <taxon>Viridiplantae</taxon>
        <taxon>Streptophyta</taxon>
        <taxon>Embryophyta</taxon>
        <taxon>Tracheophyta</taxon>
        <taxon>Spermatophyta</taxon>
        <taxon>Magnoliopsida</taxon>
        <taxon>Liliopsida</taxon>
        <taxon>Zingiberales</taxon>
        <taxon>Cannaceae</taxon>
        <taxon>Canna</taxon>
    </lineage>
</organism>
<feature type="transmembrane region" description="Helical" evidence="8">
    <location>
        <begin position="188"/>
        <end position="208"/>
    </location>
</feature>
<keyword evidence="6 8" id="KW-0472">Membrane</keyword>
<sequence>MMETRAGAVTLPSTAALLCAAWLLALRPPSAAALWLTLPPVGTKCVSEEIQAGVVSLAEYSVVFQVEPHPKPTVFLKVTSPTGNTLHHKENATTGQFGFTTTEPGAYKTCFWMEGANENVGASVTLNWKIGIAVQDLASIAKKENIEGVELGLSKLEMRIRILHNNILYRKASQGIMNDLGERTNSRVAMFSMISIGVCIVSSGLQLWHLKRFFVKKKLI</sequence>
<dbReference type="AlphaFoldDB" id="A0AAQ3Q5W5"/>
<name>A0AAQ3Q5W5_9LILI</name>
<feature type="domain" description="GOLD" evidence="10">
    <location>
        <begin position="43"/>
        <end position="132"/>
    </location>
</feature>
<evidence type="ECO:0000313" key="11">
    <source>
        <dbReference type="EMBL" id="WOK97690.1"/>
    </source>
</evidence>
<evidence type="ECO:0000259" key="10">
    <source>
        <dbReference type="PROSITE" id="PS50866"/>
    </source>
</evidence>
<protein>
    <recommendedName>
        <fullName evidence="10">GOLD domain-containing protein</fullName>
    </recommendedName>
</protein>
<keyword evidence="3 7" id="KW-0812">Transmembrane</keyword>
<dbReference type="PROSITE" id="PS50866">
    <property type="entry name" value="GOLD"/>
    <property type="match status" value="1"/>
</dbReference>
<evidence type="ECO:0000256" key="7">
    <source>
        <dbReference type="RuleBase" id="RU003827"/>
    </source>
</evidence>